<keyword evidence="9" id="KW-0479">Metal-binding</keyword>
<keyword evidence="16" id="KW-0496">Mitochondrion</keyword>
<feature type="binding site" evidence="24">
    <location>
        <position position="313"/>
    </location>
    <ligand>
        <name>FAD</name>
        <dbReference type="ChEBI" id="CHEBI:57692"/>
    </ligand>
</feature>
<dbReference type="InterPro" id="IPR008333">
    <property type="entry name" value="Cbr1-like_FAD-bd_dom"/>
</dbReference>
<dbReference type="Proteomes" id="UP000275078">
    <property type="component" value="Unassembled WGS sequence"/>
</dbReference>
<name>A0A3N4I8T5_ASCIM</name>
<feature type="binding site" evidence="24">
    <location>
        <position position="315"/>
    </location>
    <ligand>
        <name>FAD</name>
        <dbReference type="ChEBI" id="CHEBI:57692"/>
    </ligand>
</feature>
<evidence type="ECO:0000256" key="23">
    <source>
        <dbReference type="ARBA" id="ARBA00049138"/>
    </source>
</evidence>
<keyword evidence="6" id="KW-0349">Heme</keyword>
<dbReference type="CDD" id="cd06183">
    <property type="entry name" value="cyt_b5_reduct_like"/>
    <property type="match status" value="1"/>
</dbReference>
<dbReference type="GO" id="GO:0020037">
    <property type="term" value="F:heme binding"/>
    <property type="evidence" value="ECO:0007669"/>
    <property type="project" value="InterPro"/>
</dbReference>
<comment type="subunit">
    <text evidence="19">Monomer. Component of the 2-(3-amino-3-carboxypropyl)histidine synthase complex composed of DPH1, DPH2, DPH3 and a NADH-dependent reductase, predominantly CBR1.</text>
</comment>
<dbReference type="Gene3D" id="3.10.120.10">
    <property type="entry name" value="Cytochrome b5-like heme/steroid binding domain"/>
    <property type="match status" value="1"/>
</dbReference>
<dbReference type="Pfam" id="PF00175">
    <property type="entry name" value="NAD_binding_1"/>
    <property type="match status" value="1"/>
</dbReference>
<reference evidence="27 28" key="1">
    <citation type="journal article" date="2018" name="Nat. Ecol. Evol.">
        <title>Pezizomycetes genomes reveal the molecular basis of ectomycorrhizal truffle lifestyle.</title>
        <authorList>
            <person name="Murat C."/>
            <person name="Payen T."/>
            <person name="Noel B."/>
            <person name="Kuo A."/>
            <person name="Morin E."/>
            <person name="Chen J."/>
            <person name="Kohler A."/>
            <person name="Krizsan K."/>
            <person name="Balestrini R."/>
            <person name="Da Silva C."/>
            <person name="Montanini B."/>
            <person name="Hainaut M."/>
            <person name="Levati E."/>
            <person name="Barry K.W."/>
            <person name="Belfiori B."/>
            <person name="Cichocki N."/>
            <person name="Clum A."/>
            <person name="Dockter R.B."/>
            <person name="Fauchery L."/>
            <person name="Guy J."/>
            <person name="Iotti M."/>
            <person name="Le Tacon F."/>
            <person name="Lindquist E.A."/>
            <person name="Lipzen A."/>
            <person name="Malagnac F."/>
            <person name="Mello A."/>
            <person name="Molinier V."/>
            <person name="Miyauchi S."/>
            <person name="Poulain J."/>
            <person name="Riccioni C."/>
            <person name="Rubini A."/>
            <person name="Sitrit Y."/>
            <person name="Splivallo R."/>
            <person name="Traeger S."/>
            <person name="Wang M."/>
            <person name="Zifcakova L."/>
            <person name="Wipf D."/>
            <person name="Zambonelli A."/>
            <person name="Paolocci F."/>
            <person name="Nowrousian M."/>
            <person name="Ottonello S."/>
            <person name="Baldrian P."/>
            <person name="Spatafora J.W."/>
            <person name="Henrissat B."/>
            <person name="Nagy L.G."/>
            <person name="Aury J.M."/>
            <person name="Wincker P."/>
            <person name="Grigoriev I.V."/>
            <person name="Bonfante P."/>
            <person name="Martin F.M."/>
        </authorList>
    </citation>
    <scope>NUCLEOTIDE SEQUENCE [LARGE SCALE GENOMIC DNA]</scope>
    <source>
        <strain evidence="27 28">RN42</strain>
    </source>
</reference>
<dbReference type="SUPFAM" id="SSF52343">
    <property type="entry name" value="Ferredoxin reductase-like, C-terminal NADP-linked domain"/>
    <property type="match status" value="1"/>
</dbReference>
<dbReference type="GO" id="GO:0005741">
    <property type="term" value="C:mitochondrial outer membrane"/>
    <property type="evidence" value="ECO:0007669"/>
    <property type="project" value="UniProtKB-SubCell"/>
</dbReference>
<dbReference type="PRINTS" id="PR00371">
    <property type="entry name" value="FPNCR"/>
</dbReference>
<dbReference type="AlphaFoldDB" id="A0A3N4I8T5"/>
<keyword evidence="28" id="KW-1185">Reference proteome</keyword>
<dbReference type="PROSITE" id="PS51384">
    <property type="entry name" value="FAD_FR"/>
    <property type="match status" value="1"/>
</dbReference>
<evidence type="ECO:0000256" key="12">
    <source>
        <dbReference type="ARBA" id="ARBA00022989"/>
    </source>
</evidence>
<dbReference type="PANTHER" id="PTHR19370:SF178">
    <property type="entry name" value="CYTOCHROME-B5 REDUCTASE"/>
    <property type="match status" value="1"/>
</dbReference>
<comment type="similarity">
    <text evidence="4">Belongs to the flavoprotein pyridine nucleotide cytochrome reductase family.</text>
</comment>
<feature type="domain" description="FAD-binding FR-type" evidence="26">
    <location>
        <begin position="261"/>
        <end position="364"/>
    </location>
</feature>
<dbReference type="Pfam" id="PF00173">
    <property type="entry name" value="Cyt-b5"/>
    <property type="match status" value="1"/>
</dbReference>
<feature type="binding site" evidence="24">
    <location>
        <position position="330"/>
    </location>
    <ligand>
        <name>FAD</name>
        <dbReference type="ChEBI" id="CHEBI:57692"/>
    </ligand>
</feature>
<evidence type="ECO:0000256" key="21">
    <source>
        <dbReference type="ARBA" id="ARBA00041901"/>
    </source>
</evidence>
<dbReference type="InterPro" id="IPR017927">
    <property type="entry name" value="FAD-bd_FR_type"/>
</dbReference>
<dbReference type="Gene3D" id="2.40.30.10">
    <property type="entry name" value="Translation factors"/>
    <property type="match status" value="1"/>
</dbReference>
<evidence type="ECO:0000256" key="2">
    <source>
        <dbReference type="ARBA" id="ARBA00004572"/>
    </source>
</evidence>
<protein>
    <recommendedName>
        <fullName evidence="20">NADH-cytochrome b5 reductase 1</fullName>
        <ecNumber evidence="5">1.6.2.2</ecNumber>
    </recommendedName>
    <alternativeName>
        <fullName evidence="21">Microsomal cytochrome b reductase</fullName>
    </alternativeName>
</protein>
<evidence type="ECO:0000256" key="15">
    <source>
        <dbReference type="ARBA" id="ARBA00023027"/>
    </source>
</evidence>
<keyword evidence="10" id="KW-1000">Mitochondrion outer membrane</keyword>
<evidence type="ECO:0000256" key="16">
    <source>
        <dbReference type="ARBA" id="ARBA00023128"/>
    </source>
</evidence>
<evidence type="ECO:0000256" key="11">
    <source>
        <dbReference type="ARBA" id="ARBA00022827"/>
    </source>
</evidence>
<evidence type="ECO:0000313" key="27">
    <source>
        <dbReference type="EMBL" id="RPA80540.1"/>
    </source>
</evidence>
<dbReference type="InterPro" id="IPR018506">
    <property type="entry name" value="Cyt_B5_heme-BS"/>
</dbReference>
<dbReference type="SUPFAM" id="SSF55856">
    <property type="entry name" value="Cytochrome b5-like heme/steroid binding domain"/>
    <property type="match status" value="1"/>
</dbReference>
<dbReference type="FunFam" id="3.10.120.10:FF:000002">
    <property type="entry name" value="Cytochrome b5 type B"/>
    <property type="match status" value="1"/>
</dbReference>
<gene>
    <name evidence="27" type="ORF">BJ508DRAFT_415348</name>
</gene>
<evidence type="ECO:0000256" key="24">
    <source>
        <dbReference type="PIRSR" id="PIRSR601834-1"/>
    </source>
</evidence>
<dbReference type="InterPro" id="IPR036400">
    <property type="entry name" value="Cyt_B5-like_heme/steroid_sf"/>
</dbReference>
<keyword evidence="7 24" id="KW-0285">Flavoprotein</keyword>
<dbReference type="GO" id="GO:0046872">
    <property type="term" value="F:metal ion binding"/>
    <property type="evidence" value="ECO:0007669"/>
    <property type="project" value="UniProtKB-KW"/>
</dbReference>
<evidence type="ECO:0000313" key="28">
    <source>
        <dbReference type="Proteomes" id="UP000275078"/>
    </source>
</evidence>
<evidence type="ECO:0000259" key="26">
    <source>
        <dbReference type="PROSITE" id="PS51384"/>
    </source>
</evidence>
<keyword evidence="11 24" id="KW-0274">FAD</keyword>
<evidence type="ECO:0000256" key="8">
    <source>
        <dbReference type="ARBA" id="ARBA00022692"/>
    </source>
</evidence>
<dbReference type="PROSITE" id="PS00191">
    <property type="entry name" value="CYTOCHROME_B5_1"/>
    <property type="match status" value="1"/>
</dbReference>
<dbReference type="EC" id="1.6.2.2" evidence="5"/>
<dbReference type="Pfam" id="PF00970">
    <property type="entry name" value="FAD_binding_6"/>
    <property type="match status" value="1"/>
</dbReference>
<dbReference type="PRINTS" id="PR00406">
    <property type="entry name" value="CYTB5RDTASE"/>
</dbReference>
<feature type="binding site" evidence="24">
    <location>
        <position position="332"/>
    </location>
    <ligand>
        <name>FAD</name>
        <dbReference type="ChEBI" id="CHEBI:57692"/>
    </ligand>
</feature>
<comment type="subcellular location">
    <subcellularLocation>
        <location evidence="2">Mitochondrion outer membrane</location>
        <topology evidence="2">Single-pass membrane protein</topology>
    </subcellularLocation>
</comment>
<evidence type="ECO:0000259" key="25">
    <source>
        <dbReference type="PROSITE" id="PS50255"/>
    </source>
</evidence>
<dbReference type="FunFam" id="3.40.50.80:FF:000019">
    <property type="entry name" value="NADH-cytochrome b5 reductase"/>
    <property type="match status" value="1"/>
</dbReference>
<comment type="catalytic activity">
    <reaction evidence="23">
        <text>2 Fe(3+)-[Dph3] + NADH = 2 Fe(2+)-[Dph3] + NAD(+) + H(+)</text>
        <dbReference type="Rhea" id="RHEA:71231"/>
        <dbReference type="Rhea" id="RHEA-COMP:18002"/>
        <dbReference type="Rhea" id="RHEA-COMP:18003"/>
        <dbReference type="ChEBI" id="CHEBI:15378"/>
        <dbReference type="ChEBI" id="CHEBI:29033"/>
        <dbReference type="ChEBI" id="CHEBI:29034"/>
        <dbReference type="ChEBI" id="CHEBI:57540"/>
        <dbReference type="ChEBI" id="CHEBI:57945"/>
        <dbReference type="ChEBI" id="CHEBI:83228"/>
    </reaction>
    <physiologicalReaction direction="left-to-right" evidence="23">
        <dbReference type="Rhea" id="RHEA:71232"/>
    </physiologicalReaction>
</comment>
<dbReference type="STRING" id="1160509.A0A3N4I8T5"/>
<keyword evidence="17" id="KW-0472">Membrane</keyword>
<dbReference type="SMART" id="SM01117">
    <property type="entry name" value="Cyt-b5"/>
    <property type="match status" value="1"/>
</dbReference>
<dbReference type="Gene3D" id="3.40.50.80">
    <property type="entry name" value="Nucleotide-binding domain of ferredoxin-NADP reductase (FNR) module"/>
    <property type="match status" value="1"/>
</dbReference>
<dbReference type="SUPFAM" id="SSF63380">
    <property type="entry name" value="Riboflavin synthase domain-like"/>
    <property type="match status" value="1"/>
</dbReference>
<evidence type="ECO:0000256" key="18">
    <source>
        <dbReference type="ARBA" id="ARBA00037104"/>
    </source>
</evidence>
<evidence type="ECO:0000256" key="3">
    <source>
        <dbReference type="ARBA" id="ARBA00005156"/>
    </source>
</evidence>
<dbReference type="PANTHER" id="PTHR19370">
    <property type="entry name" value="NADH-CYTOCHROME B5 REDUCTASE"/>
    <property type="match status" value="1"/>
</dbReference>
<dbReference type="OrthoDB" id="432685at2759"/>
<dbReference type="PROSITE" id="PS50255">
    <property type="entry name" value="CYTOCHROME_B5_2"/>
    <property type="match status" value="1"/>
</dbReference>
<feature type="domain" description="Cytochrome b5 heme-binding" evidence="25">
    <location>
        <begin position="42"/>
        <end position="118"/>
    </location>
</feature>
<comment type="cofactor">
    <cofactor evidence="1 24">
        <name>FAD</name>
        <dbReference type="ChEBI" id="CHEBI:57692"/>
    </cofactor>
</comment>
<accession>A0A3N4I8T5</accession>
<evidence type="ECO:0000256" key="5">
    <source>
        <dbReference type="ARBA" id="ARBA00012011"/>
    </source>
</evidence>
<evidence type="ECO:0000256" key="20">
    <source>
        <dbReference type="ARBA" id="ARBA00039438"/>
    </source>
</evidence>
<dbReference type="EMBL" id="ML119687">
    <property type="protein sequence ID" value="RPA80540.1"/>
    <property type="molecule type" value="Genomic_DNA"/>
</dbReference>
<keyword evidence="12" id="KW-1133">Transmembrane helix</keyword>
<comment type="pathway">
    <text evidence="3">Protein modification; peptidyl-diphthamide biosynthesis.</text>
</comment>
<sequence>MDIRGLVQAGAYNNRRDRQLTIFWKRSNFRISISSHYHEYEPMAFTLEEVARHNTKDDLWLVIHNKVYNISKYLEDHPGGVDVLIELAGQDATTAFEDIGHSDEAREQMEPFFVGELADEHKQEEVVVYRPKFEAVKAGPILKQKKSTKVAELGGAALLIGPAAYMFRHHLGLPTNFSLDILNKLPSLPSSSSKSGFWLGFASAAAITTVLTAIAGHYISEALEVNTPLSAYPPRKRPTYTIYTHHKPALNRTLPPALDPKEYRKFPLVQREQLTHNTFRFVFALPNPKQILGLPIGQHVAIRAEIDGKMVTRSYTPVSNDTDMGRMELVIKVYEGGLITNYLKNLKIGDLVEFRGPKGAMRYHRDLAKHIGMIAGGTGITPMFQLIRAICEDDADTTTVSLLYANVSEEDILIREQLEAWQARCPQKLKVYYVVNHAPENWQYGTGFITKDLIAERLPPVHPENKIMLCGPPGMVNAMKKNLGELGFTVPGAVAKATDQIFCF</sequence>
<evidence type="ECO:0000256" key="22">
    <source>
        <dbReference type="ARBA" id="ARBA00047682"/>
    </source>
</evidence>
<keyword evidence="8" id="KW-0812">Transmembrane</keyword>
<evidence type="ECO:0000256" key="9">
    <source>
        <dbReference type="ARBA" id="ARBA00022723"/>
    </source>
</evidence>
<dbReference type="InterPro" id="IPR001709">
    <property type="entry name" value="Flavoprot_Pyr_Nucl_cyt_Rdtase"/>
</dbReference>
<dbReference type="InterPro" id="IPR039261">
    <property type="entry name" value="FNR_nucleotide-bd"/>
</dbReference>
<evidence type="ECO:0000256" key="19">
    <source>
        <dbReference type="ARBA" id="ARBA00038836"/>
    </source>
</evidence>
<feature type="binding site" evidence="24">
    <location>
        <position position="339"/>
    </location>
    <ligand>
        <name>FAD</name>
        <dbReference type="ChEBI" id="CHEBI:57692"/>
    </ligand>
</feature>
<proteinExistence type="inferred from homology"/>
<comment type="function">
    <text evidence="18">NADH-dependent reductase for DPH3 and cytochrome b5. Required for the first step of diphthamide biosynthesis, a post-translational modification of histidine which occurs in elongation factor 2. DPH1 and DPH2 transfer a 3-amino-3-carboxypropyl (ACP) group from S-adenosyl-L-methionine (SAM) to a histidine residue, the reaction is assisted by a reduction system comprising DPH3 and a NADH-dependent reductase, predominantly CBR1. By reducing DPH3, also involved in the formation of the tRNA wobble base modification mcm5s 2U (5-methoxycarbonylmethyl-2-thiouridine), mediated by the elongator complex. The cytochrome b5/NADH cytochrome b5 reductase electron transfer system supports the catalytic activity of several sterol biosynthetic enzymes.</text>
</comment>
<dbReference type="GO" id="GO:0090524">
    <property type="term" value="F:cytochrome-b5 reductase activity, acting on NADH"/>
    <property type="evidence" value="ECO:0007669"/>
    <property type="project" value="UniProtKB-EC"/>
</dbReference>
<dbReference type="InterPro" id="IPR017938">
    <property type="entry name" value="Riboflavin_synthase-like_b-brl"/>
</dbReference>
<evidence type="ECO:0000256" key="17">
    <source>
        <dbReference type="ARBA" id="ARBA00023136"/>
    </source>
</evidence>
<dbReference type="InterPro" id="IPR001199">
    <property type="entry name" value="Cyt_B5-like_heme/steroid-bd"/>
</dbReference>
<evidence type="ECO:0000256" key="6">
    <source>
        <dbReference type="ARBA" id="ARBA00022617"/>
    </source>
</evidence>
<dbReference type="FunFam" id="2.40.30.10:FF:000032">
    <property type="entry name" value="NADH-cytochrome b5 reductase"/>
    <property type="match status" value="1"/>
</dbReference>
<keyword evidence="13" id="KW-0560">Oxidoreductase</keyword>
<feature type="binding site" evidence="24">
    <location>
        <position position="381"/>
    </location>
    <ligand>
        <name>FAD</name>
        <dbReference type="ChEBI" id="CHEBI:57692"/>
    </ligand>
</feature>
<dbReference type="InterPro" id="IPR001834">
    <property type="entry name" value="CBR-like"/>
</dbReference>
<dbReference type="GO" id="GO:0005783">
    <property type="term" value="C:endoplasmic reticulum"/>
    <property type="evidence" value="ECO:0007669"/>
    <property type="project" value="TreeGrafter"/>
</dbReference>
<comment type="catalytic activity">
    <reaction evidence="22">
        <text>2 Fe(III)-[cytochrome b5] + NADH = 2 Fe(II)-[cytochrome b5] + NAD(+) + H(+)</text>
        <dbReference type="Rhea" id="RHEA:46680"/>
        <dbReference type="Rhea" id="RHEA-COMP:10438"/>
        <dbReference type="Rhea" id="RHEA-COMP:10439"/>
        <dbReference type="ChEBI" id="CHEBI:15378"/>
        <dbReference type="ChEBI" id="CHEBI:29033"/>
        <dbReference type="ChEBI" id="CHEBI:29034"/>
        <dbReference type="ChEBI" id="CHEBI:57540"/>
        <dbReference type="ChEBI" id="CHEBI:57945"/>
        <dbReference type="EC" id="1.6.2.2"/>
    </reaction>
</comment>
<dbReference type="InterPro" id="IPR001433">
    <property type="entry name" value="OxRdtase_FAD/NAD-bd"/>
</dbReference>
<evidence type="ECO:0000256" key="1">
    <source>
        <dbReference type="ARBA" id="ARBA00001974"/>
    </source>
</evidence>
<organism evidence="27 28">
    <name type="scientific">Ascobolus immersus RN42</name>
    <dbReference type="NCBI Taxonomy" id="1160509"/>
    <lineage>
        <taxon>Eukaryota</taxon>
        <taxon>Fungi</taxon>
        <taxon>Dikarya</taxon>
        <taxon>Ascomycota</taxon>
        <taxon>Pezizomycotina</taxon>
        <taxon>Pezizomycetes</taxon>
        <taxon>Pezizales</taxon>
        <taxon>Ascobolaceae</taxon>
        <taxon>Ascobolus</taxon>
    </lineage>
</organism>
<keyword evidence="15" id="KW-0520">NAD</keyword>
<evidence type="ECO:0000256" key="4">
    <source>
        <dbReference type="ARBA" id="ARBA00006105"/>
    </source>
</evidence>
<evidence type="ECO:0000256" key="7">
    <source>
        <dbReference type="ARBA" id="ARBA00022630"/>
    </source>
</evidence>
<dbReference type="PRINTS" id="PR00363">
    <property type="entry name" value="CYTOCHROMEB5"/>
</dbReference>
<evidence type="ECO:0000256" key="10">
    <source>
        <dbReference type="ARBA" id="ARBA00022787"/>
    </source>
</evidence>
<keyword evidence="14" id="KW-0408">Iron</keyword>
<evidence type="ECO:0000256" key="14">
    <source>
        <dbReference type="ARBA" id="ARBA00023004"/>
    </source>
</evidence>
<evidence type="ECO:0000256" key="13">
    <source>
        <dbReference type="ARBA" id="ARBA00023002"/>
    </source>
</evidence>